<keyword evidence="1" id="KW-0067">ATP-binding</keyword>
<dbReference type="InterPro" id="IPR029465">
    <property type="entry name" value="ATPgrasp_TupA"/>
</dbReference>
<evidence type="ECO:0000256" key="1">
    <source>
        <dbReference type="PROSITE-ProRule" id="PRU00409"/>
    </source>
</evidence>
<name>E2S6L4_9CORY</name>
<protein>
    <recommendedName>
        <fullName evidence="2">ATP-grasp domain-containing protein</fullName>
    </recommendedName>
</protein>
<dbReference type="InterPro" id="IPR029058">
    <property type="entry name" value="AB_hydrolase_fold"/>
</dbReference>
<accession>E2S6L4</accession>
<proteinExistence type="predicted"/>
<evidence type="ECO:0000313" key="3">
    <source>
        <dbReference type="EMBL" id="EFQ79656.1"/>
    </source>
</evidence>
<dbReference type="Gene3D" id="3.40.50.1820">
    <property type="entry name" value="alpha/beta hydrolase"/>
    <property type="match status" value="1"/>
</dbReference>
<dbReference type="eggNOG" id="COG0189">
    <property type="taxonomic scope" value="Bacteria"/>
</dbReference>
<dbReference type="SUPFAM" id="SSF53474">
    <property type="entry name" value="alpha/beta-Hydrolases"/>
    <property type="match status" value="1"/>
</dbReference>
<dbReference type="Gene3D" id="3.30.470.20">
    <property type="entry name" value="ATP-grasp fold, B domain"/>
    <property type="match status" value="1"/>
</dbReference>
<gene>
    <name evidence="3" type="ORF">HMPREF0305_12166</name>
</gene>
<keyword evidence="4" id="KW-1185">Reference proteome</keyword>
<dbReference type="GO" id="GO:0005524">
    <property type="term" value="F:ATP binding"/>
    <property type="evidence" value="ECO:0007669"/>
    <property type="project" value="UniProtKB-UniRule"/>
</dbReference>
<reference evidence="3 4" key="1">
    <citation type="submission" date="2010-08" db="EMBL/GenBank/DDBJ databases">
        <authorList>
            <person name="Muzny D."/>
            <person name="Qin X."/>
            <person name="Buhay C."/>
            <person name="Dugan-Rocha S."/>
            <person name="Ding Y."/>
            <person name="Chen G."/>
            <person name="Hawes A."/>
            <person name="Holder M."/>
            <person name="Jhangiani S."/>
            <person name="Johnson A."/>
            <person name="Khan Z."/>
            <person name="Li Z."/>
            <person name="Liu W."/>
            <person name="Liu X."/>
            <person name="Perez L."/>
            <person name="Shen H."/>
            <person name="Wang Q."/>
            <person name="Watt J."/>
            <person name="Xi L."/>
            <person name="Xin Y."/>
            <person name="Zhou J."/>
            <person name="Deng J."/>
            <person name="Jiang H."/>
            <person name="Liu Y."/>
            <person name="Qu J."/>
            <person name="Song X.-Z."/>
            <person name="Zhang L."/>
            <person name="Villasana D."/>
            <person name="Johnson A."/>
            <person name="Liu J."/>
            <person name="Liyanage D."/>
            <person name="Lorensuhewa L."/>
            <person name="Robinson T."/>
            <person name="Song A."/>
            <person name="Song B.-B."/>
            <person name="Dinh H."/>
            <person name="Thornton R."/>
            <person name="Coyle M."/>
            <person name="Francisco L."/>
            <person name="Jackson L."/>
            <person name="Javaid M."/>
            <person name="Korchina V."/>
            <person name="Kovar C."/>
            <person name="Mata R."/>
            <person name="Mathew T."/>
            <person name="Ngo R."/>
            <person name="Nguyen L."/>
            <person name="Nguyen N."/>
            <person name="Okwuonu G."/>
            <person name="Ongeri F."/>
            <person name="Pham C."/>
            <person name="Simmons D."/>
            <person name="Wilczek-Boney K."/>
            <person name="Hale W."/>
            <person name="Jakkamsetti A."/>
            <person name="Pham P."/>
            <person name="Ruth R."/>
            <person name="San Lucas F."/>
            <person name="Warren J."/>
            <person name="Zhang J."/>
            <person name="Zhao Z."/>
            <person name="Zhou C."/>
            <person name="Zhu D."/>
            <person name="Lee S."/>
            <person name="Bess C."/>
            <person name="Blankenburg K."/>
            <person name="Forbes L."/>
            <person name="Fu Q."/>
            <person name="Gubbala S."/>
            <person name="Hirani K."/>
            <person name="Jayaseelan J.C."/>
            <person name="Lara F."/>
            <person name="Munidasa M."/>
            <person name="Palculict T."/>
            <person name="Patil S."/>
            <person name="Pu L.-L."/>
            <person name="Saada N."/>
            <person name="Tang L."/>
            <person name="Weissenberger G."/>
            <person name="Zhu Y."/>
            <person name="Hemphill L."/>
            <person name="Shang Y."/>
            <person name="Youmans B."/>
            <person name="Ayvaz T."/>
            <person name="Ross M."/>
            <person name="Santibanez J."/>
            <person name="Aqrawi P."/>
            <person name="Gross S."/>
            <person name="Joshi V."/>
            <person name="Fowler G."/>
            <person name="Nazareth L."/>
            <person name="Reid J."/>
            <person name="Worley K."/>
            <person name="Petrosino J."/>
            <person name="Highlander S."/>
            <person name="Gibbs R."/>
        </authorList>
    </citation>
    <scope>NUCLEOTIDE SEQUENCE [LARGE SCALE GENOMIC DNA]</scope>
    <source>
        <strain evidence="3 4">ATCC 33035</strain>
    </source>
</reference>
<dbReference type="InterPro" id="IPR011761">
    <property type="entry name" value="ATP-grasp"/>
</dbReference>
<dbReference type="Proteomes" id="UP000003020">
    <property type="component" value="Unassembled WGS sequence"/>
</dbReference>
<sequence length="600" mass="67707">MSQAPAIQLSELEKDGLNAPRVSLDRVAEFPETQALGATQYQYKYSEGPKLDALLVNKGSDTLVVSLHGALNRQRFTLPRYERLRTLTAYSVSSMYFTDPTLYLDDQLQLGWYTGWKGQDVQAHIAEWIIAAQKAVSASKVIISGSSGGGFGALQISSKIPGSLAVVFNPSVYIRGYLNNGEKGAHATERKYVTSVHPELSDLVKTNEALETNDWSTGFGSEISALKTYSRTVQNRVLFCQTPTDWHYDQHYLPFLAAAARGENLNKIRVHEYGERVGHFPPSPTEFRTALEKAFLWIGEDSPQHGANTDGEVPTFSDIFATYRKNKLEYDSVKISVPYWAIDKLSVEEFCVTNDIPSPRVLEKWKNPAELTFDNLPNNFVLKPSNLNTSRGVMVLKRNGDAFYDYFAERELSAADIKAEQQEIFEDVARKEPHRLKRYHLIAEERLSDGDGLLEVATDFKFWIFGNEIVYIFMKEEGKHEKLRFCSYDGNFNSLPANNELTYALPGSEYISPKELSPSDKKQMTELALHVARLVGSTFVRVDLYHTAEGPKLGEITPTPASPFNGKYFKFTPEFEKFIGHKWMEAIKEYASAAKRSIQK</sequence>
<evidence type="ECO:0000259" key="2">
    <source>
        <dbReference type="PROSITE" id="PS50975"/>
    </source>
</evidence>
<dbReference type="PROSITE" id="PS50975">
    <property type="entry name" value="ATP_GRASP"/>
    <property type="match status" value="1"/>
</dbReference>
<dbReference type="AlphaFoldDB" id="E2S6L4"/>
<keyword evidence="1" id="KW-0547">Nucleotide-binding</keyword>
<comment type="caution">
    <text evidence="3">The sequence shown here is derived from an EMBL/GenBank/DDBJ whole genome shotgun (WGS) entry which is preliminary data.</text>
</comment>
<dbReference type="GO" id="GO:0046872">
    <property type="term" value="F:metal ion binding"/>
    <property type="evidence" value="ECO:0007669"/>
    <property type="project" value="InterPro"/>
</dbReference>
<organism evidence="3 4">
    <name type="scientific">Corynebacterium pseudogenitalium ATCC 33035</name>
    <dbReference type="NCBI Taxonomy" id="525264"/>
    <lineage>
        <taxon>Bacteria</taxon>
        <taxon>Bacillati</taxon>
        <taxon>Actinomycetota</taxon>
        <taxon>Actinomycetes</taxon>
        <taxon>Mycobacteriales</taxon>
        <taxon>Corynebacteriaceae</taxon>
        <taxon>Corynebacterium</taxon>
    </lineage>
</organism>
<dbReference type="Pfam" id="PF14305">
    <property type="entry name" value="ATPgrasp_TupA"/>
    <property type="match status" value="1"/>
</dbReference>
<dbReference type="RefSeq" id="WP_005324310.1">
    <property type="nucleotide sequence ID" value="NZ_GL542876.1"/>
</dbReference>
<dbReference type="EMBL" id="ABYQ02000014">
    <property type="protein sequence ID" value="EFQ79656.1"/>
    <property type="molecule type" value="Genomic_DNA"/>
</dbReference>
<dbReference type="SUPFAM" id="SSF56059">
    <property type="entry name" value="Glutathione synthetase ATP-binding domain-like"/>
    <property type="match status" value="1"/>
</dbReference>
<evidence type="ECO:0000313" key="4">
    <source>
        <dbReference type="Proteomes" id="UP000003020"/>
    </source>
</evidence>
<dbReference type="HOGENOM" id="CLU_454714_0_0_11"/>
<dbReference type="OrthoDB" id="8421922at2"/>
<feature type="domain" description="ATP-grasp" evidence="2">
    <location>
        <begin position="348"/>
        <end position="592"/>
    </location>
</feature>